<evidence type="ECO:0000256" key="1">
    <source>
        <dbReference type="ARBA" id="ARBA00008857"/>
    </source>
</evidence>
<dbReference type="Gene3D" id="1.10.150.130">
    <property type="match status" value="1"/>
</dbReference>
<dbReference type="InterPro" id="IPR011010">
    <property type="entry name" value="DNA_brk_join_enz"/>
</dbReference>
<name>A0ABX1S3Q2_9FLAO</name>
<comment type="caution">
    <text evidence="5">The sequence shown here is derived from an EMBL/GenBank/DDBJ whole genome shotgun (WGS) entry which is preliminary data.</text>
</comment>
<proteinExistence type="inferred from homology"/>
<evidence type="ECO:0000256" key="2">
    <source>
        <dbReference type="ARBA" id="ARBA00023125"/>
    </source>
</evidence>
<dbReference type="PANTHER" id="PTHR30349:SF64">
    <property type="entry name" value="PROPHAGE INTEGRASE INTD-RELATED"/>
    <property type="match status" value="1"/>
</dbReference>
<comment type="similarity">
    <text evidence="1">Belongs to the 'phage' integrase family.</text>
</comment>
<gene>
    <name evidence="5" type="ORF">HHX25_20385</name>
</gene>
<dbReference type="Pfam" id="PF00589">
    <property type="entry name" value="Phage_integrase"/>
    <property type="match status" value="1"/>
</dbReference>
<keyword evidence="6" id="KW-1185">Reference proteome</keyword>
<dbReference type="PANTHER" id="PTHR30349">
    <property type="entry name" value="PHAGE INTEGRASE-RELATED"/>
    <property type="match status" value="1"/>
</dbReference>
<dbReference type="PROSITE" id="PS51898">
    <property type="entry name" value="TYR_RECOMBINASE"/>
    <property type="match status" value="1"/>
</dbReference>
<reference evidence="5 6" key="1">
    <citation type="submission" date="2020-04" db="EMBL/GenBank/DDBJ databases">
        <title>A Flavivirga sp. nov.</title>
        <authorList>
            <person name="Sun X."/>
        </authorList>
    </citation>
    <scope>NUCLEOTIDE SEQUENCE [LARGE SCALE GENOMIC DNA]</scope>
    <source>
        <strain evidence="5 6">Y03</strain>
    </source>
</reference>
<dbReference type="Pfam" id="PF13102">
    <property type="entry name" value="Phage_int_SAM_5"/>
    <property type="match status" value="1"/>
</dbReference>
<evidence type="ECO:0000259" key="4">
    <source>
        <dbReference type="PROSITE" id="PS51898"/>
    </source>
</evidence>
<evidence type="ECO:0000313" key="5">
    <source>
        <dbReference type="EMBL" id="NMH89870.1"/>
    </source>
</evidence>
<keyword evidence="3" id="KW-0233">DNA recombination</keyword>
<dbReference type="CDD" id="cd01185">
    <property type="entry name" value="INTN1_C_like"/>
    <property type="match status" value="1"/>
</dbReference>
<dbReference type="EMBL" id="JABBHF010000017">
    <property type="protein sequence ID" value="NMH89870.1"/>
    <property type="molecule type" value="Genomic_DNA"/>
</dbReference>
<dbReference type="InterPro" id="IPR013762">
    <property type="entry name" value="Integrase-like_cat_sf"/>
</dbReference>
<dbReference type="InterPro" id="IPR050090">
    <property type="entry name" value="Tyrosine_recombinase_XerCD"/>
</dbReference>
<dbReference type="RefSeq" id="WP_169677256.1">
    <property type="nucleotide sequence ID" value="NZ_JABBHF010000017.1"/>
</dbReference>
<dbReference type="Gene3D" id="1.10.443.10">
    <property type="entry name" value="Intergrase catalytic core"/>
    <property type="match status" value="1"/>
</dbReference>
<dbReference type="SUPFAM" id="SSF56349">
    <property type="entry name" value="DNA breaking-rejoining enzymes"/>
    <property type="match status" value="1"/>
</dbReference>
<evidence type="ECO:0000256" key="3">
    <source>
        <dbReference type="ARBA" id="ARBA00023172"/>
    </source>
</evidence>
<dbReference type="Pfam" id="PF17293">
    <property type="entry name" value="Arm-DNA-bind_5"/>
    <property type="match status" value="1"/>
</dbReference>
<keyword evidence="2" id="KW-0238">DNA-binding</keyword>
<dbReference type="InterPro" id="IPR035386">
    <property type="entry name" value="Arm-DNA-bind_5"/>
</dbReference>
<dbReference type="InterPro" id="IPR010998">
    <property type="entry name" value="Integrase_recombinase_N"/>
</dbReference>
<organism evidence="5 6">
    <name type="scientific">Flavivirga algicola</name>
    <dbReference type="NCBI Taxonomy" id="2729136"/>
    <lineage>
        <taxon>Bacteria</taxon>
        <taxon>Pseudomonadati</taxon>
        <taxon>Bacteroidota</taxon>
        <taxon>Flavobacteriia</taxon>
        <taxon>Flavobacteriales</taxon>
        <taxon>Flavobacteriaceae</taxon>
        <taxon>Flavivirga</taxon>
    </lineage>
</organism>
<protein>
    <submittedName>
        <fullName evidence="5">Site-specific integrase</fullName>
    </submittedName>
</protein>
<dbReference type="Proteomes" id="UP000746690">
    <property type="component" value="Unassembled WGS sequence"/>
</dbReference>
<accession>A0ABX1S3Q2</accession>
<dbReference type="InterPro" id="IPR025269">
    <property type="entry name" value="SAM-like_dom"/>
</dbReference>
<evidence type="ECO:0000313" key="6">
    <source>
        <dbReference type="Proteomes" id="UP000746690"/>
    </source>
</evidence>
<sequence>MKTNSTFTIIFFTRKSSSKADKLSIYARITVDGQRSEISLKRSVLVNDWDNNRARCRGNTTKVRFLNAYLDEVYNQILDCHKQLFQEGKMISASAIKGRFLGEDDDRKTLREIITYHNTNMINVLKFGTMKNYYTTEKYLYKFLSEILEADDIYLKELNYRFICDFEQYLRNYKNSKNENVLTNNGVMKHLERFKKMINLACKLEWLIKNPFQQFQLKFNKYDRQYLTERELRLIEDTSFSQQRLERVKDCFLFSCYTGLSYIDLKELTPNQIVRGIDNNYWIFTKREKTSEAVKIPILPRAQQIIDKYKNGFESIRSKKILPLYSNQKINSYLKEIIESCGIHKHITFHVARHTFATTVMLSNGVPIETVSKLLGHTKLSTTQIYARVVETKISEDFQNLLKRFEAKKKQSQVENKKQIFKV</sequence>
<feature type="domain" description="Tyr recombinase" evidence="4">
    <location>
        <begin position="222"/>
        <end position="403"/>
    </location>
</feature>
<dbReference type="InterPro" id="IPR002104">
    <property type="entry name" value="Integrase_catalytic"/>
</dbReference>